<evidence type="ECO:0000256" key="4">
    <source>
        <dbReference type="ARBA" id="ARBA00022777"/>
    </source>
</evidence>
<evidence type="ECO:0000256" key="6">
    <source>
        <dbReference type="ARBA" id="ARBA00023464"/>
    </source>
</evidence>
<dbReference type="Proteomes" id="UP000236630">
    <property type="component" value="Unassembled WGS sequence"/>
</dbReference>
<reference evidence="11 12" key="1">
    <citation type="journal article" date="2017" name="Front. Genet.">
        <title>Draft sequencing of the heterozygous diploid genome of Satsuma (Citrus unshiu Marc.) using a hybrid assembly approach.</title>
        <authorList>
            <person name="Shimizu T."/>
            <person name="Tanizawa Y."/>
            <person name="Mochizuki T."/>
            <person name="Nagasaki H."/>
            <person name="Yoshioka T."/>
            <person name="Toyoda A."/>
            <person name="Fujiyama A."/>
            <person name="Kaminuma E."/>
            <person name="Nakamura Y."/>
        </authorList>
    </citation>
    <scope>NUCLEOTIDE SEQUENCE [LARGE SCALE GENOMIC DNA]</scope>
    <source>
        <strain evidence="12">cv. Miyagawa wase</strain>
    </source>
</reference>
<feature type="compositionally biased region" description="Acidic residues" evidence="9">
    <location>
        <begin position="276"/>
        <end position="286"/>
    </location>
</feature>
<evidence type="ECO:0000259" key="10">
    <source>
        <dbReference type="PROSITE" id="PS51455"/>
    </source>
</evidence>
<dbReference type="Pfam" id="PF00118">
    <property type="entry name" value="Cpn60_TCP1"/>
    <property type="match status" value="1"/>
</dbReference>
<keyword evidence="5 8" id="KW-0067">ATP-binding</keyword>
<comment type="subunit">
    <text evidence="6">Component of the PI(3,5)P2 regulatory complex at least composed of ATG18, SAC/FIG4, FAB1 and VAC14.</text>
</comment>
<evidence type="ECO:0000256" key="1">
    <source>
        <dbReference type="ARBA" id="ARBA00012009"/>
    </source>
</evidence>
<dbReference type="GO" id="GO:0005524">
    <property type="term" value="F:ATP binding"/>
    <property type="evidence" value="ECO:0007669"/>
    <property type="project" value="UniProtKB-UniRule"/>
</dbReference>
<dbReference type="PROSITE" id="PS51455">
    <property type="entry name" value="PIPK"/>
    <property type="match status" value="1"/>
</dbReference>
<dbReference type="PANTHER" id="PTHR45748:SF14">
    <property type="entry name" value="1-PHOSPHATIDYLINOSITOL-3-PHOSPHATE 5-KINASE FAB1C-RELATED"/>
    <property type="match status" value="1"/>
</dbReference>
<dbReference type="InterPro" id="IPR002423">
    <property type="entry name" value="Cpn60/GroEL/TCP-1"/>
</dbReference>
<dbReference type="FunFam" id="3.30.810.10:FF:000001">
    <property type="entry name" value="1-phosphatidylinositol 3-phosphate 5-kinase FAB1"/>
    <property type="match status" value="1"/>
</dbReference>
<evidence type="ECO:0000256" key="7">
    <source>
        <dbReference type="ARBA" id="ARBA00077223"/>
    </source>
</evidence>
<dbReference type="InterPro" id="IPR027484">
    <property type="entry name" value="PInositol-4-P-5-kinase_N"/>
</dbReference>
<dbReference type="CDD" id="cd03334">
    <property type="entry name" value="Fab1_TCP"/>
    <property type="match status" value="1"/>
</dbReference>
<dbReference type="FunFam" id="3.50.7.10:FF:000007">
    <property type="entry name" value="1-phosphatidylinositol 3-phosphate 5-kinase isoform X1"/>
    <property type="match status" value="1"/>
</dbReference>
<keyword evidence="3 8" id="KW-0547">Nucleotide-binding</keyword>
<dbReference type="SMART" id="SM00330">
    <property type="entry name" value="PIPKc"/>
    <property type="match status" value="1"/>
</dbReference>
<dbReference type="Gene3D" id="3.50.7.10">
    <property type="entry name" value="GroEL"/>
    <property type="match status" value="1"/>
</dbReference>
<dbReference type="STRING" id="55188.A0A2H5PQP8"/>
<feature type="compositionally biased region" description="Acidic residues" evidence="9">
    <location>
        <begin position="316"/>
        <end position="338"/>
    </location>
</feature>
<dbReference type="InterPro" id="IPR044769">
    <property type="entry name" value="PIKfyve_PIPKc"/>
</dbReference>
<gene>
    <name evidence="11" type="ORF">CUMW_158680</name>
</gene>
<evidence type="ECO:0000256" key="8">
    <source>
        <dbReference type="PROSITE-ProRule" id="PRU00781"/>
    </source>
</evidence>
<dbReference type="InterPro" id="IPR027409">
    <property type="entry name" value="GroEL-like_apical_dom_sf"/>
</dbReference>
<protein>
    <recommendedName>
        <fullName evidence="1">1-phosphatidylinositol-3-phosphate 5-kinase</fullName>
        <ecNumber evidence="1">2.7.1.150</ecNumber>
    </recommendedName>
    <alternativeName>
        <fullName evidence="7">Phosphatidylinositol 3-phosphate 5-kinase type III</fullName>
    </alternativeName>
</protein>
<feature type="region of interest" description="Disordered" evidence="9">
    <location>
        <begin position="154"/>
        <end position="197"/>
    </location>
</feature>
<dbReference type="GO" id="GO:0000285">
    <property type="term" value="F:1-phosphatidylinositol-3-phosphate 5-kinase activity"/>
    <property type="evidence" value="ECO:0007669"/>
    <property type="project" value="UniProtKB-EC"/>
</dbReference>
<dbReference type="SUPFAM" id="SSF56104">
    <property type="entry name" value="SAICAR synthase-like"/>
    <property type="match status" value="1"/>
</dbReference>
<dbReference type="InterPro" id="IPR027483">
    <property type="entry name" value="PInositol-4-P-4/5-kinase_C_sf"/>
</dbReference>
<feature type="domain" description="PIPK" evidence="10">
    <location>
        <begin position="1410"/>
        <end position="1730"/>
    </location>
</feature>
<feature type="region of interest" description="Disordered" evidence="9">
    <location>
        <begin position="272"/>
        <end position="364"/>
    </location>
</feature>
<dbReference type="GO" id="GO:0046854">
    <property type="term" value="P:phosphatidylinositol phosphate biosynthetic process"/>
    <property type="evidence" value="ECO:0007669"/>
    <property type="project" value="TreeGrafter"/>
</dbReference>
<evidence type="ECO:0000256" key="2">
    <source>
        <dbReference type="ARBA" id="ARBA00022679"/>
    </source>
</evidence>
<keyword evidence="12" id="KW-1185">Reference proteome</keyword>
<feature type="compositionally biased region" description="Polar residues" evidence="9">
    <location>
        <begin position="154"/>
        <end position="164"/>
    </location>
</feature>
<dbReference type="Gene3D" id="3.30.810.10">
    <property type="entry name" value="2-Layer Sandwich"/>
    <property type="match status" value="1"/>
</dbReference>
<accession>A0A2H5PQP8</accession>
<dbReference type="Gene3D" id="3.30.800.10">
    <property type="entry name" value="Phosphatidylinositol Phosphate Kinase II Beta"/>
    <property type="match status" value="1"/>
</dbReference>
<dbReference type="FunFam" id="3.30.800.10:FF:000010">
    <property type="entry name" value="Putative 1-phosphatidylinositol-3-phosphate 5-kinase FAB1C"/>
    <property type="match status" value="1"/>
</dbReference>
<name>A0A2H5PQP8_CITUN</name>
<evidence type="ECO:0000313" key="11">
    <source>
        <dbReference type="EMBL" id="GAY54683.1"/>
    </source>
</evidence>
<comment type="caution">
    <text evidence="11">The sequence shown here is derived from an EMBL/GenBank/DDBJ whole genome shotgun (WGS) entry which is preliminary data.</text>
</comment>
<dbReference type="PANTHER" id="PTHR45748">
    <property type="entry name" value="1-PHOSPHATIDYLINOSITOL 3-PHOSPHATE 5-KINASE-RELATED"/>
    <property type="match status" value="1"/>
</dbReference>
<feature type="region of interest" description="Disordered" evidence="9">
    <location>
        <begin position="103"/>
        <end position="131"/>
    </location>
</feature>
<proteinExistence type="predicted"/>
<dbReference type="EC" id="2.7.1.150" evidence="1"/>
<sequence length="1739" mass="194783">MGIPDSSLLDLIEKVRSWISWGASDLSCVPGEFEMPENSCKMCCECEAKFSQSCNGYCCQGCGRWLCGKCNHSNVESKENFKACKFCNGIIVRQGCGRKYSEKVHPSVSPQEGPEPPSPSFSTEKTDCSQRSELVQSDRLAHYLESRYSPDALTSQSQSMTSFSAHPPPVSVRRSPSRSDEEEAEDSGKHFLSPSSEYYHDMSDIDSSSISARHEFYAFKSVESSPSDSLCRNNFTSYRAGHDVQRGQGGSPLSQNDCPFDRGSMAVLKGPVMGTEDTENTDDFSDDQSVVQKQDDQSQKPLDFENNGLIWYPPPPDDENDEAESNFFSYDDEDDDVGDSSAMFSSSSSLSSMFPAREKQNEGNKEPLRAVVQGHFRALVSELLRAEGIKLGKEDGEEDWLGIITTIAWQAANFVKPDTSRGGSMDPGDYVKVKCIAKGSPNESTFIKGVVCTKNIKHKRMTSQYRNPRLLILGGALEYQRVPNQLASFNTLLQQENDHLKMVISKIEALRPNVLLVEKSVSSYAQDLLLAKEISLVLNVKRPLLERIARCTGALITPSIDNISTTRLGHCELFKLEKVSEEHETSNQFNKKPSKTLMYFEGCPRRLGCTVLLRGKCREELKKVKHVVQYAVFAAYHLSLETSFLADEGATLPKMRLKHSISKPERMMADNAISAIPSSKVAANYQEVADDSTRDDRSVSLRLEHGGLESLSEQLNHSSVSSVPLFLDRRYGDGPTDACNDNLEHDVGLDFRSFNECKDLKVPIVNSFDALQQELQEIMGQEERQLAESHELMKFEGVNEDEASGEYFSAADTNQSILVSFSSRCVLKGTVCERSRLLRIKFYGSFDKPLGRYLHGDLFNQTSCCRSCNESAEAHVLCYTHQQGNLTISVKCLSSVRLPGERDGKIWMWHRCLRCAHADGVPPATRRVVMSDAAWGLSFGKFLELSFSNHATANRIASCGHSLQRDCLRYYGFGSMIAIFRYSPIDILSVHLPPSVLEFNGLLQQEWIRKEAEELKVKMETFYAEISNVLEVMEQRSNSIGCEMSDSTDLKSHILELKVQLESERNDYIVLLQPVVMETSEPCQTAVDILELNRLRRALLIGSHAWDRQLYSLNSLLKKGSIAKAKQGNASYAQLKELRTDLFCKDSKLDHDNEENVSGSLDSLESPANDLHLQQKEELNLPTLEPFGSENSKLTSFLHNREEDVHSDGEITSTLSEKIDSAWTGTDQVVPLVSQTDRPQAGFVGQISKIDNSPFKRLASPVRVHSFDSALRFQERIARGLPHSLLHLSSIRSFHASGDYRSMVRDPVSNVMRTYSQILPLEAQKLNLILSSTPSFISSASRMVEGARLLLPQRGDNDVVIAVFDDDPTSIISYALSSKEYEDWVADRLYDNDGSWSAGEIHKEGSAVSTFSAWQSFGSLDLDYIHYGSYGSEDASSSVGTLFTDPKKSPHLTISFGDESSSAGGKVKFSVTSYFAKQFDSLRKKCCPSGVDFVRSLSRSRKWSAQGGKSNVFFAKSLDERFIIKQVKKTELESFEEFAPEYFKYLTDSLNSRSPTCLAKILGIYQVSVKHLKGGKETKIDLMVMENLFFRRSISRVYDLKGSARSRYNTDTTGTNKVLLDMNLLENLRTEPLFLGSKAKRSLERAIWNDTSFLASVDVMDYSLLVGVDEERKELVLGIIDFMRQYTWDKHLETWVKASGILGGPKNASPTIISPKQYKKRFRKAMTSYFLTVPDQWSS</sequence>
<feature type="compositionally biased region" description="Low complexity" evidence="9">
    <location>
        <begin position="339"/>
        <end position="354"/>
    </location>
</feature>
<dbReference type="CDD" id="cd17300">
    <property type="entry name" value="PIPKc_PIKfyve"/>
    <property type="match status" value="1"/>
</dbReference>
<dbReference type="GO" id="GO:0010008">
    <property type="term" value="C:endosome membrane"/>
    <property type="evidence" value="ECO:0007669"/>
    <property type="project" value="TreeGrafter"/>
</dbReference>
<evidence type="ECO:0000256" key="9">
    <source>
        <dbReference type="SAM" id="MobiDB-lite"/>
    </source>
</evidence>
<dbReference type="SUPFAM" id="SSF52029">
    <property type="entry name" value="GroEL apical domain-like"/>
    <property type="match status" value="1"/>
</dbReference>
<keyword evidence="4 8" id="KW-0418">Kinase</keyword>
<keyword evidence="2 8" id="KW-0808">Transferase</keyword>
<dbReference type="EMBL" id="BDQV01000108">
    <property type="protein sequence ID" value="GAY54683.1"/>
    <property type="molecule type" value="Genomic_DNA"/>
</dbReference>
<organism evidence="11 12">
    <name type="scientific">Citrus unshiu</name>
    <name type="common">Satsuma mandarin</name>
    <name type="synonym">Citrus nobilis var. unshiu</name>
    <dbReference type="NCBI Taxonomy" id="55188"/>
    <lineage>
        <taxon>Eukaryota</taxon>
        <taxon>Viridiplantae</taxon>
        <taxon>Streptophyta</taxon>
        <taxon>Embryophyta</taxon>
        <taxon>Tracheophyta</taxon>
        <taxon>Spermatophyta</taxon>
        <taxon>Magnoliopsida</taxon>
        <taxon>eudicotyledons</taxon>
        <taxon>Gunneridae</taxon>
        <taxon>Pentapetalae</taxon>
        <taxon>rosids</taxon>
        <taxon>malvids</taxon>
        <taxon>Sapindales</taxon>
        <taxon>Rutaceae</taxon>
        <taxon>Aurantioideae</taxon>
        <taxon>Citrus</taxon>
    </lineage>
</organism>
<dbReference type="Pfam" id="PF01504">
    <property type="entry name" value="PIP5K"/>
    <property type="match status" value="1"/>
</dbReference>
<evidence type="ECO:0000256" key="3">
    <source>
        <dbReference type="ARBA" id="ARBA00022741"/>
    </source>
</evidence>
<dbReference type="InterPro" id="IPR002498">
    <property type="entry name" value="PInositol-4-P-4/5-kinase_core"/>
</dbReference>
<evidence type="ECO:0000256" key="5">
    <source>
        <dbReference type="ARBA" id="ARBA00022840"/>
    </source>
</evidence>
<evidence type="ECO:0000313" key="12">
    <source>
        <dbReference type="Proteomes" id="UP000236630"/>
    </source>
</evidence>